<evidence type="ECO:0000313" key="5">
    <source>
        <dbReference type="EMBL" id="CAD5116948.1"/>
    </source>
</evidence>
<comment type="subcellular location">
    <subcellularLocation>
        <location evidence="1">Nucleus</location>
    </subcellularLocation>
</comment>
<keyword evidence="3" id="KW-0539">Nucleus</keyword>
<dbReference type="EMBL" id="CAJFCJ010000007">
    <property type="protein sequence ID" value="CAD5116948.1"/>
    <property type="molecule type" value="Genomic_DNA"/>
</dbReference>
<protein>
    <submittedName>
        <fullName evidence="5">DgyrCDS5788</fullName>
    </submittedName>
</protein>
<dbReference type="GO" id="GO:0006383">
    <property type="term" value="P:transcription by RNA polymerase III"/>
    <property type="evidence" value="ECO:0007669"/>
    <property type="project" value="InterPro"/>
</dbReference>
<dbReference type="GO" id="GO:0005666">
    <property type="term" value="C:RNA polymerase III complex"/>
    <property type="evidence" value="ECO:0007669"/>
    <property type="project" value="TreeGrafter"/>
</dbReference>
<feature type="compositionally biased region" description="Acidic residues" evidence="4">
    <location>
        <begin position="186"/>
        <end position="202"/>
    </location>
</feature>
<dbReference type="Proteomes" id="UP000549394">
    <property type="component" value="Unassembled WGS sequence"/>
</dbReference>
<evidence type="ECO:0000313" key="6">
    <source>
        <dbReference type="Proteomes" id="UP000549394"/>
    </source>
</evidence>
<evidence type="ECO:0000256" key="1">
    <source>
        <dbReference type="ARBA" id="ARBA00004123"/>
    </source>
</evidence>
<dbReference type="OrthoDB" id="5377312at2759"/>
<sequence>MAGRGRGRGGRGVSFNIDQLGFGRGEALPKATLQPPPTFPNVTQVDKILKKLEFDLTDSVLYLQPLTQQVHPLQTSEEISYIIAVKQNFRNKMRESGYNVLAEKDKCLKKYSDKYQLGIQNGSWEPNLKILPSELHPKKKKMRKMVKPNITKLKLDADKKLKELEEFEKVNDDDDVEEEEKKNEEGIIEEEEYDEEDLEETDYNMTYFDNGESYGGDDDDDLDEDALY</sequence>
<gene>
    <name evidence="5" type="ORF">DGYR_LOCUS5527</name>
</gene>
<evidence type="ECO:0000256" key="2">
    <source>
        <dbReference type="ARBA" id="ARBA00008352"/>
    </source>
</evidence>
<feature type="region of interest" description="Disordered" evidence="4">
    <location>
        <begin position="166"/>
        <end position="228"/>
    </location>
</feature>
<dbReference type="PANTHER" id="PTHR15367">
    <property type="entry name" value="DNA-DIRECTED RNA POLYMERASE III"/>
    <property type="match status" value="1"/>
</dbReference>
<name>A0A7I8VMK6_9ANNE</name>
<accession>A0A7I8VMK6</accession>
<comment type="caution">
    <text evidence="5">The sequence shown here is derived from an EMBL/GenBank/DDBJ whole genome shotgun (WGS) entry which is preliminary data.</text>
</comment>
<reference evidence="5 6" key="1">
    <citation type="submission" date="2020-08" db="EMBL/GenBank/DDBJ databases">
        <authorList>
            <person name="Hejnol A."/>
        </authorList>
    </citation>
    <scope>NUCLEOTIDE SEQUENCE [LARGE SCALE GENOMIC DNA]</scope>
</reference>
<comment type="similarity">
    <text evidence="2">Belongs to the eukaryotic RPC7 RNA polymerase subunit family.</text>
</comment>
<dbReference type="Pfam" id="PF11705">
    <property type="entry name" value="RNA_pol_3_Rpc31"/>
    <property type="match status" value="1"/>
</dbReference>
<organism evidence="5 6">
    <name type="scientific">Dimorphilus gyrociliatus</name>
    <dbReference type="NCBI Taxonomy" id="2664684"/>
    <lineage>
        <taxon>Eukaryota</taxon>
        <taxon>Metazoa</taxon>
        <taxon>Spiralia</taxon>
        <taxon>Lophotrochozoa</taxon>
        <taxon>Annelida</taxon>
        <taxon>Polychaeta</taxon>
        <taxon>Polychaeta incertae sedis</taxon>
        <taxon>Dinophilidae</taxon>
        <taxon>Dimorphilus</taxon>
    </lineage>
</organism>
<dbReference type="InterPro" id="IPR024661">
    <property type="entry name" value="RNA_pol_III_Rpc31"/>
</dbReference>
<keyword evidence="6" id="KW-1185">Reference proteome</keyword>
<evidence type="ECO:0000256" key="4">
    <source>
        <dbReference type="SAM" id="MobiDB-lite"/>
    </source>
</evidence>
<dbReference type="AlphaFoldDB" id="A0A7I8VMK6"/>
<evidence type="ECO:0000256" key="3">
    <source>
        <dbReference type="ARBA" id="ARBA00023242"/>
    </source>
</evidence>
<feature type="compositionally biased region" description="Acidic residues" evidence="4">
    <location>
        <begin position="215"/>
        <end position="228"/>
    </location>
</feature>
<dbReference type="PANTHER" id="PTHR15367:SF2">
    <property type="entry name" value="DNA-DIRECTED RNA POLYMERASE III SUBUNIT"/>
    <property type="match status" value="1"/>
</dbReference>
<proteinExistence type="inferred from homology"/>